<evidence type="ECO:0000313" key="4">
    <source>
        <dbReference type="Proteomes" id="UP000236319"/>
    </source>
</evidence>
<dbReference type="Proteomes" id="UP000236319">
    <property type="component" value="Unassembled WGS sequence"/>
</dbReference>
<dbReference type="CDD" id="cd00180">
    <property type="entry name" value="PKc"/>
    <property type="match status" value="1"/>
</dbReference>
<feature type="region of interest" description="Disordered" evidence="1">
    <location>
        <begin position="197"/>
        <end position="250"/>
    </location>
</feature>
<dbReference type="EMBL" id="BDSA01000004">
    <property type="protein sequence ID" value="GBE62388.1"/>
    <property type="molecule type" value="Genomic_DNA"/>
</dbReference>
<keyword evidence="3" id="KW-0808">Transferase</keyword>
<reference evidence="3 4" key="1">
    <citation type="journal article" date="2017" name="BMC Genomics">
        <title>Whole-genome assembly of Babesia ovata and comparative genomics between closely related pathogens.</title>
        <authorList>
            <person name="Yamagishi J."/>
            <person name="Asada M."/>
            <person name="Hakimi H."/>
            <person name="Tanaka T.Q."/>
            <person name="Sugimoto C."/>
            <person name="Kawazu S."/>
        </authorList>
    </citation>
    <scope>NUCLEOTIDE SEQUENCE [LARGE SCALE GENOMIC DNA]</scope>
    <source>
        <strain evidence="3 4">Miyake</strain>
    </source>
</reference>
<dbReference type="Gene3D" id="1.10.510.10">
    <property type="entry name" value="Transferase(Phosphotransferase) domain 1"/>
    <property type="match status" value="1"/>
</dbReference>
<dbReference type="AlphaFoldDB" id="A0A2H6KHC1"/>
<dbReference type="GO" id="GO:0005524">
    <property type="term" value="F:ATP binding"/>
    <property type="evidence" value="ECO:0007669"/>
    <property type="project" value="InterPro"/>
</dbReference>
<dbReference type="SUPFAM" id="SSF56112">
    <property type="entry name" value="Protein kinase-like (PK-like)"/>
    <property type="match status" value="1"/>
</dbReference>
<dbReference type="InterPro" id="IPR051681">
    <property type="entry name" value="Ser/Thr_Kinases-Pseudokinases"/>
</dbReference>
<protein>
    <submittedName>
        <fullName evidence="3">Serine threonine kinase</fullName>
    </submittedName>
</protein>
<dbReference type="InterPro" id="IPR008271">
    <property type="entry name" value="Ser/Thr_kinase_AS"/>
</dbReference>
<dbReference type="GeneID" id="39876158"/>
<name>A0A2H6KHC1_9APIC</name>
<dbReference type="InterPro" id="IPR011009">
    <property type="entry name" value="Kinase-like_dom_sf"/>
</dbReference>
<accession>A0A2H6KHC1</accession>
<sequence length="629" mass="69929">MEDPIKQVNDLVGSIASVVRPLSSDVRDVSSIVGSSQDLQHGITSIDTMSTYRSDIYNEMLADVKDQHGKMAKLPNDYSAPITCHANDTGSFHTTVESDNQSGCRYARYSVVKEENDAWTAKSTVLPSTGHPNKRDSMGINYLRNADERDPLLVTGEAFASLNLKSKNVWMRGSANSHIYDVEGSKLKPSTYLRRGIASPQFSKPGNPIFRHNKYDKDSSTSNKGYDVELSSNSTRYRDASTTPNNTSFQQSKSSRGFFWHKPFGTSRKDKLMFFRGLPYVETLNPGVQKSWHLEAISALTRDQYASLKMTMLRLTNGNTNLDPKLLLILSSGRWEVLQEGTFGTVYIGCVEGMGNSAVKVPVSGMVQQDPVGVMRRYINEWDILSRCNHPNIVKLRGGLIFGVFDIWLCTELIRGADLHSIKYGEHTKRFISAKAGLKMCRQLADAILYLHTPTDERGKIVHRDIKPENIIVMPNWDIKLCDFGDACENADGNVDNISGATWLYAPPELLTHKSIMVDIVGLGGNACIVSNELSEKWDIWSMGCVFQEMFGYSGPFHYLVDAQDKPAKICEKMVASAIKGLVPHIPHALAHTRMGQLIAQCLQNDPNARPSASQICSILRAPDTVLLH</sequence>
<dbReference type="VEuPathDB" id="PiroplasmaDB:BOVATA_038810"/>
<comment type="caution">
    <text evidence="3">The sequence shown here is derived from an EMBL/GenBank/DDBJ whole genome shotgun (WGS) entry which is preliminary data.</text>
</comment>
<dbReference type="PROSITE" id="PS50011">
    <property type="entry name" value="PROTEIN_KINASE_DOM"/>
    <property type="match status" value="1"/>
</dbReference>
<dbReference type="Pfam" id="PF00069">
    <property type="entry name" value="Pkinase"/>
    <property type="match status" value="1"/>
</dbReference>
<dbReference type="InterPro" id="IPR000719">
    <property type="entry name" value="Prot_kinase_dom"/>
</dbReference>
<dbReference type="GO" id="GO:0004674">
    <property type="term" value="F:protein serine/threonine kinase activity"/>
    <property type="evidence" value="ECO:0007669"/>
    <property type="project" value="TreeGrafter"/>
</dbReference>
<keyword evidence="4" id="KW-1185">Reference proteome</keyword>
<gene>
    <name evidence="3" type="ORF">BOVATA_038810</name>
</gene>
<dbReference type="Gene3D" id="3.30.200.20">
    <property type="entry name" value="Phosphorylase Kinase, domain 1"/>
    <property type="match status" value="1"/>
</dbReference>
<evidence type="ECO:0000259" key="2">
    <source>
        <dbReference type="PROSITE" id="PS50011"/>
    </source>
</evidence>
<dbReference type="OrthoDB" id="10252354at2759"/>
<evidence type="ECO:0000313" key="3">
    <source>
        <dbReference type="EMBL" id="GBE62388.1"/>
    </source>
</evidence>
<feature type="compositionally biased region" description="Polar residues" evidence="1">
    <location>
        <begin position="220"/>
        <end position="250"/>
    </location>
</feature>
<evidence type="ECO:0000256" key="1">
    <source>
        <dbReference type="SAM" id="MobiDB-lite"/>
    </source>
</evidence>
<dbReference type="PANTHER" id="PTHR44329">
    <property type="entry name" value="SERINE/THREONINE-PROTEIN KINASE TNNI3K-RELATED"/>
    <property type="match status" value="1"/>
</dbReference>
<dbReference type="SMART" id="SM00220">
    <property type="entry name" value="S_TKc"/>
    <property type="match status" value="1"/>
</dbReference>
<dbReference type="RefSeq" id="XP_028868631.1">
    <property type="nucleotide sequence ID" value="XM_029012798.1"/>
</dbReference>
<feature type="domain" description="Protein kinase" evidence="2">
    <location>
        <begin position="332"/>
        <end position="629"/>
    </location>
</feature>
<proteinExistence type="predicted"/>
<organism evidence="3 4">
    <name type="scientific">Babesia ovata</name>
    <dbReference type="NCBI Taxonomy" id="189622"/>
    <lineage>
        <taxon>Eukaryota</taxon>
        <taxon>Sar</taxon>
        <taxon>Alveolata</taxon>
        <taxon>Apicomplexa</taxon>
        <taxon>Aconoidasida</taxon>
        <taxon>Piroplasmida</taxon>
        <taxon>Babesiidae</taxon>
        <taxon>Babesia</taxon>
    </lineage>
</organism>
<dbReference type="PROSITE" id="PS00108">
    <property type="entry name" value="PROTEIN_KINASE_ST"/>
    <property type="match status" value="1"/>
</dbReference>
<keyword evidence="3" id="KW-0418">Kinase</keyword>